<reference evidence="2" key="1">
    <citation type="submission" date="2014-11" db="EMBL/GenBank/DDBJ databases">
        <authorList>
            <person name="Amaro Gonzalez C."/>
        </authorList>
    </citation>
    <scope>NUCLEOTIDE SEQUENCE</scope>
</reference>
<dbReference type="EMBL" id="GBXM01024377">
    <property type="protein sequence ID" value="JAH84200.1"/>
    <property type="molecule type" value="Transcribed_RNA"/>
</dbReference>
<keyword evidence="1" id="KW-0732">Signal</keyword>
<evidence type="ECO:0000313" key="2">
    <source>
        <dbReference type="EMBL" id="JAH84200.1"/>
    </source>
</evidence>
<dbReference type="AlphaFoldDB" id="A0A0E9W3N9"/>
<reference evidence="2" key="2">
    <citation type="journal article" date="2015" name="Fish Shellfish Immunol.">
        <title>Early steps in the European eel (Anguilla anguilla)-Vibrio vulnificus interaction in the gills: Role of the RtxA13 toxin.</title>
        <authorList>
            <person name="Callol A."/>
            <person name="Pajuelo D."/>
            <person name="Ebbesson L."/>
            <person name="Teles M."/>
            <person name="MacKenzie S."/>
            <person name="Amaro C."/>
        </authorList>
    </citation>
    <scope>NUCLEOTIDE SEQUENCE</scope>
</reference>
<accession>A0A0E9W3N9</accession>
<feature type="chain" id="PRO_5002434629" evidence="1">
    <location>
        <begin position="24"/>
        <end position="55"/>
    </location>
</feature>
<feature type="signal peptide" evidence="1">
    <location>
        <begin position="1"/>
        <end position="23"/>
    </location>
</feature>
<proteinExistence type="predicted"/>
<protein>
    <submittedName>
        <fullName evidence="2">Uncharacterized protein</fullName>
    </submittedName>
</protein>
<organism evidence="2">
    <name type="scientific">Anguilla anguilla</name>
    <name type="common">European freshwater eel</name>
    <name type="synonym">Muraena anguilla</name>
    <dbReference type="NCBI Taxonomy" id="7936"/>
    <lineage>
        <taxon>Eukaryota</taxon>
        <taxon>Metazoa</taxon>
        <taxon>Chordata</taxon>
        <taxon>Craniata</taxon>
        <taxon>Vertebrata</taxon>
        <taxon>Euteleostomi</taxon>
        <taxon>Actinopterygii</taxon>
        <taxon>Neopterygii</taxon>
        <taxon>Teleostei</taxon>
        <taxon>Anguilliformes</taxon>
        <taxon>Anguillidae</taxon>
        <taxon>Anguilla</taxon>
    </lineage>
</organism>
<sequence>MHIQHRKARGLSVLNMHVLPVSAWVSSGYSSVHPQSKDMQVRLTGESKLPLGMSA</sequence>
<name>A0A0E9W3N9_ANGAN</name>
<evidence type="ECO:0000256" key="1">
    <source>
        <dbReference type="SAM" id="SignalP"/>
    </source>
</evidence>